<reference evidence="1 2" key="1">
    <citation type="submission" date="2024-01" db="EMBL/GenBank/DDBJ databases">
        <title>The genomes of 5 underutilized Papilionoideae crops provide insights into root nodulation and disease resistanc.</title>
        <authorList>
            <person name="Yuan L."/>
        </authorList>
    </citation>
    <scope>NUCLEOTIDE SEQUENCE [LARGE SCALE GENOMIC DNA]</scope>
    <source>
        <strain evidence="1">ZHUSHIDOU_FW_LH</strain>
        <tissue evidence="1">Leaf</tissue>
    </source>
</reference>
<accession>A0AAN9E7F2</accession>
<evidence type="ECO:0000313" key="1">
    <source>
        <dbReference type="EMBL" id="KAK7245020.1"/>
    </source>
</evidence>
<comment type="caution">
    <text evidence="1">The sequence shown here is derived from an EMBL/GenBank/DDBJ whole genome shotgun (WGS) entry which is preliminary data.</text>
</comment>
<sequence length="82" mass="9150">MLQKKATLSRSEDHGADSQEVVNLVLNDPSMFHRYAAIILHITDMRILNCTSSVVPFTIEAAFASSKGLEFEGYEEISRSEC</sequence>
<dbReference type="Proteomes" id="UP001372338">
    <property type="component" value="Unassembled WGS sequence"/>
</dbReference>
<name>A0AAN9E7F2_CROPI</name>
<protein>
    <submittedName>
        <fullName evidence="1">Uncharacterized protein</fullName>
    </submittedName>
</protein>
<gene>
    <name evidence="1" type="ORF">RIF29_39850</name>
</gene>
<keyword evidence="2" id="KW-1185">Reference proteome</keyword>
<dbReference type="AlphaFoldDB" id="A0AAN9E7F2"/>
<evidence type="ECO:0000313" key="2">
    <source>
        <dbReference type="Proteomes" id="UP001372338"/>
    </source>
</evidence>
<dbReference type="EMBL" id="JAYWIO010000008">
    <property type="protein sequence ID" value="KAK7245020.1"/>
    <property type="molecule type" value="Genomic_DNA"/>
</dbReference>
<organism evidence="1 2">
    <name type="scientific">Crotalaria pallida</name>
    <name type="common">Smooth rattlebox</name>
    <name type="synonym">Crotalaria striata</name>
    <dbReference type="NCBI Taxonomy" id="3830"/>
    <lineage>
        <taxon>Eukaryota</taxon>
        <taxon>Viridiplantae</taxon>
        <taxon>Streptophyta</taxon>
        <taxon>Embryophyta</taxon>
        <taxon>Tracheophyta</taxon>
        <taxon>Spermatophyta</taxon>
        <taxon>Magnoliopsida</taxon>
        <taxon>eudicotyledons</taxon>
        <taxon>Gunneridae</taxon>
        <taxon>Pentapetalae</taxon>
        <taxon>rosids</taxon>
        <taxon>fabids</taxon>
        <taxon>Fabales</taxon>
        <taxon>Fabaceae</taxon>
        <taxon>Papilionoideae</taxon>
        <taxon>50 kb inversion clade</taxon>
        <taxon>genistoids sensu lato</taxon>
        <taxon>core genistoids</taxon>
        <taxon>Crotalarieae</taxon>
        <taxon>Crotalaria</taxon>
    </lineage>
</organism>
<proteinExistence type="predicted"/>